<dbReference type="EMBL" id="JAVRHV010000004">
    <property type="protein sequence ID" value="MDT0553476.1"/>
    <property type="molecule type" value="Genomic_DNA"/>
</dbReference>
<dbReference type="InterPro" id="IPR003838">
    <property type="entry name" value="ABC3_permease_C"/>
</dbReference>
<dbReference type="InterPro" id="IPR004513">
    <property type="entry name" value="FtsX"/>
</dbReference>
<keyword evidence="15" id="KW-1185">Reference proteome</keyword>
<comment type="caution">
    <text evidence="14">The sequence shown here is derived from an EMBL/GenBank/DDBJ whole genome shotgun (WGS) entry which is preliminary data.</text>
</comment>
<comment type="function">
    <text evidence="10">Required for cell division and gliding motility.</text>
</comment>
<dbReference type="PANTHER" id="PTHR47755">
    <property type="entry name" value="CELL DIVISION PROTEIN FTSX"/>
    <property type="match status" value="1"/>
</dbReference>
<feature type="domain" description="ABC3 transporter permease C-terminal" evidence="12">
    <location>
        <begin position="169"/>
        <end position="284"/>
    </location>
</feature>
<dbReference type="Proteomes" id="UP001252186">
    <property type="component" value="Unassembled WGS sequence"/>
</dbReference>
<evidence type="ECO:0000313" key="15">
    <source>
        <dbReference type="Proteomes" id="UP001252186"/>
    </source>
</evidence>
<evidence type="ECO:0000256" key="6">
    <source>
        <dbReference type="ARBA" id="ARBA00022692"/>
    </source>
</evidence>
<dbReference type="Pfam" id="PF18075">
    <property type="entry name" value="FtsX_ECD"/>
    <property type="match status" value="1"/>
</dbReference>
<evidence type="ECO:0000256" key="4">
    <source>
        <dbReference type="ARBA" id="ARBA00022475"/>
    </source>
</evidence>
<dbReference type="InterPro" id="IPR040690">
    <property type="entry name" value="FtsX_ECD"/>
</dbReference>
<dbReference type="Pfam" id="PF02687">
    <property type="entry name" value="FtsX"/>
    <property type="match status" value="1"/>
</dbReference>
<evidence type="ECO:0000256" key="3">
    <source>
        <dbReference type="ARBA" id="ARBA00021907"/>
    </source>
</evidence>
<evidence type="ECO:0000256" key="1">
    <source>
        <dbReference type="ARBA" id="ARBA00004651"/>
    </source>
</evidence>
<dbReference type="Gene3D" id="3.30.70.3040">
    <property type="match status" value="1"/>
</dbReference>
<organism evidence="14 15">
    <name type="scientific">Urechidicola vernalis</name>
    <dbReference type="NCBI Taxonomy" id="3075600"/>
    <lineage>
        <taxon>Bacteria</taxon>
        <taxon>Pseudomonadati</taxon>
        <taxon>Bacteroidota</taxon>
        <taxon>Flavobacteriia</taxon>
        <taxon>Flavobacteriales</taxon>
        <taxon>Flavobacteriaceae</taxon>
        <taxon>Urechidicola</taxon>
    </lineage>
</organism>
<dbReference type="PIRSF" id="PIRSF003097">
    <property type="entry name" value="FtsX"/>
    <property type="match status" value="1"/>
</dbReference>
<keyword evidence="7 11" id="KW-1133">Transmembrane helix</keyword>
<keyword evidence="5 10" id="KW-0132">Cell division</keyword>
<feature type="transmembrane region" description="Helical" evidence="11">
    <location>
        <begin position="221"/>
        <end position="240"/>
    </location>
</feature>
<feature type="domain" description="FtsX extracellular" evidence="13">
    <location>
        <begin position="52"/>
        <end position="146"/>
    </location>
</feature>
<keyword evidence="4 10" id="KW-1003">Cell membrane</keyword>
<comment type="subcellular location">
    <subcellularLocation>
        <location evidence="10">Cell inner membrane</location>
    </subcellularLocation>
    <subcellularLocation>
        <location evidence="1">Cell membrane</location>
        <topology evidence="1">Multi-pass membrane protein</topology>
    </subcellularLocation>
</comment>
<keyword evidence="9 10" id="KW-0131">Cell cycle</keyword>
<evidence type="ECO:0000256" key="2">
    <source>
        <dbReference type="ARBA" id="ARBA00007379"/>
    </source>
</evidence>
<evidence type="ECO:0000256" key="10">
    <source>
        <dbReference type="PIRNR" id="PIRNR003097"/>
    </source>
</evidence>
<keyword evidence="8 10" id="KW-0472">Membrane</keyword>
<evidence type="ECO:0000256" key="5">
    <source>
        <dbReference type="ARBA" id="ARBA00022618"/>
    </source>
</evidence>
<dbReference type="PANTHER" id="PTHR47755:SF1">
    <property type="entry name" value="CELL DIVISION PROTEIN FTSX"/>
    <property type="match status" value="1"/>
</dbReference>
<keyword evidence="10" id="KW-0997">Cell inner membrane</keyword>
<protein>
    <recommendedName>
        <fullName evidence="3 10">Cell division protein FtsX</fullName>
    </recommendedName>
</protein>
<evidence type="ECO:0000256" key="9">
    <source>
        <dbReference type="ARBA" id="ARBA00023306"/>
    </source>
</evidence>
<evidence type="ECO:0000256" key="7">
    <source>
        <dbReference type="ARBA" id="ARBA00022989"/>
    </source>
</evidence>
<keyword evidence="6 11" id="KW-0812">Transmembrane</keyword>
<proteinExistence type="inferred from homology"/>
<dbReference type="RefSeq" id="WP_311593497.1">
    <property type="nucleotide sequence ID" value="NZ_JAVRHV010000004.1"/>
</dbReference>
<evidence type="ECO:0000259" key="12">
    <source>
        <dbReference type="Pfam" id="PF02687"/>
    </source>
</evidence>
<evidence type="ECO:0000313" key="14">
    <source>
        <dbReference type="EMBL" id="MDT0553476.1"/>
    </source>
</evidence>
<evidence type="ECO:0000256" key="11">
    <source>
        <dbReference type="SAM" id="Phobius"/>
    </source>
</evidence>
<evidence type="ECO:0000256" key="8">
    <source>
        <dbReference type="ARBA" id="ARBA00023136"/>
    </source>
</evidence>
<feature type="transmembrane region" description="Helical" evidence="11">
    <location>
        <begin position="255"/>
        <end position="278"/>
    </location>
</feature>
<evidence type="ECO:0000259" key="13">
    <source>
        <dbReference type="Pfam" id="PF18075"/>
    </source>
</evidence>
<feature type="transmembrane region" description="Helical" evidence="11">
    <location>
        <begin position="20"/>
        <end position="39"/>
    </location>
</feature>
<feature type="transmembrane region" description="Helical" evidence="11">
    <location>
        <begin position="163"/>
        <end position="186"/>
    </location>
</feature>
<name>A0ABU2Y5J7_9FLAO</name>
<accession>A0ABU2Y5J7</accession>
<reference evidence="14 15" key="1">
    <citation type="submission" date="2023-09" db="EMBL/GenBank/DDBJ databases">
        <authorList>
            <person name="Rey-Velasco X."/>
        </authorList>
    </citation>
    <scope>NUCLEOTIDE SEQUENCE [LARGE SCALE GENOMIC DNA]</scope>
    <source>
        <strain evidence="14 15">P050</strain>
    </source>
</reference>
<comment type="similarity">
    <text evidence="2 10">Belongs to the ABC-4 integral membrane protein family. FtsX subfamily.</text>
</comment>
<sequence length="292" mass="33630">MSKSFEKYQNRRLRSSYLSVIVSVGLVLFLMGLLGLMIVKTKTISDHFKEQVAMTVFLNDDVKQKDIEKMRTSYEKEEYVKSVVYISKEFAAEQYSKDIGEDFIEYLGANPLKNAIDIYIKSDFVTPEKMNEIEVGLIKNKNVFEVSYDKPLIDLLTKNIQRISFWVLIFSGVFTLIAVVLINSAIRLSVYSKRFTIKTMQMVGATKGFIRRPFIWKGVQLGIIGSFVAILGIITVIYYLNKNIPEIQLLADKQLLVMLFGVVMLIGIVITFLSTYFATQRFLNLRTEELYY</sequence>
<gene>
    <name evidence="14" type="ORF">RM519_09490</name>
</gene>